<evidence type="ECO:0000256" key="7">
    <source>
        <dbReference type="ARBA" id="ARBA00023136"/>
    </source>
</evidence>
<evidence type="ECO:0000256" key="3">
    <source>
        <dbReference type="ARBA" id="ARBA00022692"/>
    </source>
</evidence>
<dbReference type="Gene3D" id="1.20.5.3310">
    <property type="match status" value="1"/>
</dbReference>
<evidence type="ECO:0000313" key="8">
    <source>
        <dbReference type="EMBL" id="MBB5342817.1"/>
    </source>
</evidence>
<evidence type="ECO:0000313" key="9">
    <source>
        <dbReference type="Proteomes" id="UP000569092"/>
    </source>
</evidence>
<organism evidence="8 9">
    <name type="scientific">Tunturiibacter lichenicola</name>
    <dbReference type="NCBI Taxonomy" id="2051959"/>
    <lineage>
        <taxon>Bacteria</taxon>
        <taxon>Pseudomonadati</taxon>
        <taxon>Acidobacteriota</taxon>
        <taxon>Terriglobia</taxon>
        <taxon>Terriglobales</taxon>
        <taxon>Acidobacteriaceae</taxon>
        <taxon>Tunturiibacter</taxon>
    </lineage>
</organism>
<dbReference type="InterPro" id="IPR003369">
    <property type="entry name" value="TatA/B/E"/>
</dbReference>
<dbReference type="GO" id="GO:0015031">
    <property type="term" value="P:protein transport"/>
    <property type="evidence" value="ECO:0007669"/>
    <property type="project" value="UniProtKB-KW"/>
</dbReference>
<keyword evidence="5" id="KW-1133">Transmembrane helix</keyword>
<dbReference type="Pfam" id="PF02416">
    <property type="entry name" value="TatA_B_E"/>
    <property type="match status" value="1"/>
</dbReference>
<comment type="caution">
    <text evidence="8">The sequence shown here is derived from an EMBL/GenBank/DDBJ whole genome shotgun (WGS) entry which is preliminary data.</text>
</comment>
<gene>
    <name evidence="8" type="ORF">HDF10_000767</name>
</gene>
<dbReference type="PANTHER" id="PTHR33162:SF1">
    <property type="entry name" value="SEC-INDEPENDENT PROTEIN TRANSLOCASE PROTEIN TATA, CHLOROPLASTIC"/>
    <property type="match status" value="1"/>
</dbReference>
<evidence type="ECO:0000256" key="6">
    <source>
        <dbReference type="ARBA" id="ARBA00023010"/>
    </source>
</evidence>
<sequence>MPSFQDSAVIFFLALLLFGPKKLPELARQLGKLMAEFRRASNEFRMQMEDELRVADQEEQRKKIAAMEAAAPVTPAIAASAITTDENTIAPPALTEASTSDVTPERIAQLTQELVEDHPHMPPATPAPIPIATSGDLNLMPPSTGLPVSNSALSPVLDAIPHATESEPAAEVVASEATHHG</sequence>
<dbReference type="PANTHER" id="PTHR33162">
    <property type="entry name" value="SEC-INDEPENDENT PROTEIN TRANSLOCASE PROTEIN TATA, CHLOROPLASTIC"/>
    <property type="match status" value="1"/>
</dbReference>
<accession>A0A7W8J571</accession>
<keyword evidence="7" id="KW-0472">Membrane</keyword>
<evidence type="ECO:0000256" key="1">
    <source>
        <dbReference type="ARBA" id="ARBA00004167"/>
    </source>
</evidence>
<keyword evidence="3" id="KW-0812">Transmembrane</keyword>
<keyword evidence="6" id="KW-0811">Translocation</keyword>
<keyword evidence="4" id="KW-0653">Protein transport</keyword>
<evidence type="ECO:0000256" key="5">
    <source>
        <dbReference type="ARBA" id="ARBA00022989"/>
    </source>
</evidence>
<evidence type="ECO:0000256" key="2">
    <source>
        <dbReference type="ARBA" id="ARBA00022448"/>
    </source>
</evidence>
<reference evidence="8 9" key="1">
    <citation type="submission" date="2020-08" db="EMBL/GenBank/DDBJ databases">
        <title>Genomic Encyclopedia of Type Strains, Phase IV (KMG-V): Genome sequencing to study the core and pangenomes of soil and plant-associated prokaryotes.</title>
        <authorList>
            <person name="Whitman W."/>
        </authorList>
    </citation>
    <scope>NUCLEOTIDE SEQUENCE [LARGE SCALE GENOMIC DNA]</scope>
    <source>
        <strain evidence="8 9">M8US30</strain>
    </source>
</reference>
<dbReference type="EMBL" id="JACHDZ010000001">
    <property type="protein sequence ID" value="MBB5342817.1"/>
    <property type="molecule type" value="Genomic_DNA"/>
</dbReference>
<dbReference type="AlphaFoldDB" id="A0A7W8J571"/>
<name>A0A7W8J571_9BACT</name>
<protein>
    <submittedName>
        <fullName evidence="8">Sec-independent protein translocase protein TatB</fullName>
    </submittedName>
</protein>
<dbReference type="GO" id="GO:0016020">
    <property type="term" value="C:membrane"/>
    <property type="evidence" value="ECO:0007669"/>
    <property type="project" value="UniProtKB-SubCell"/>
</dbReference>
<comment type="subcellular location">
    <subcellularLocation>
        <location evidence="1">Membrane</location>
        <topology evidence="1">Single-pass membrane protein</topology>
    </subcellularLocation>
</comment>
<dbReference type="Proteomes" id="UP000569092">
    <property type="component" value="Unassembled WGS sequence"/>
</dbReference>
<keyword evidence="2" id="KW-0813">Transport</keyword>
<evidence type="ECO:0000256" key="4">
    <source>
        <dbReference type="ARBA" id="ARBA00022927"/>
    </source>
</evidence>
<proteinExistence type="predicted"/>